<dbReference type="InterPro" id="IPR025439">
    <property type="entry name" value="Spore_coat_CotO"/>
</dbReference>
<evidence type="ECO:0000313" key="3">
    <source>
        <dbReference type="Proteomes" id="UP000831537"/>
    </source>
</evidence>
<dbReference type="SUPFAM" id="SSF74942">
    <property type="entry name" value="YhbC-like, C-terminal domain"/>
    <property type="match status" value="1"/>
</dbReference>
<protein>
    <submittedName>
        <fullName evidence="2">Spore coat CotO family protein</fullName>
    </submittedName>
</protein>
<dbReference type="RefSeq" id="WP_244746861.1">
    <property type="nucleotide sequence ID" value="NZ_CP095071.1"/>
</dbReference>
<dbReference type="InterPro" id="IPR036847">
    <property type="entry name" value="RimP_C_sf"/>
</dbReference>
<dbReference type="Proteomes" id="UP000831537">
    <property type="component" value="Chromosome"/>
</dbReference>
<name>A0ABY4GQS9_9BACI</name>
<feature type="compositionally biased region" description="Basic residues" evidence="1">
    <location>
        <begin position="50"/>
        <end position="59"/>
    </location>
</feature>
<organism evidence="2 3">
    <name type="scientific">Gracilibacillus salinarum</name>
    <dbReference type="NCBI Taxonomy" id="2932255"/>
    <lineage>
        <taxon>Bacteria</taxon>
        <taxon>Bacillati</taxon>
        <taxon>Bacillota</taxon>
        <taxon>Bacilli</taxon>
        <taxon>Bacillales</taxon>
        <taxon>Bacillaceae</taxon>
        <taxon>Gracilibacillus</taxon>
    </lineage>
</organism>
<accession>A0ABY4GQS9</accession>
<feature type="compositionally biased region" description="Low complexity" evidence="1">
    <location>
        <begin position="38"/>
        <end position="49"/>
    </location>
</feature>
<sequence length="146" mass="17012">MESNNTNREIPRMYIAQPNHAEPKRSMQTAYRSSNYNKSKQSAKPQSKPKQVRPAKKRQKQEAEAPTPTMEKKKFKDMDVKEKVIYFADMPFHVPKNKCQIVTERRKYTGLIEDFQNDMVVLKVVNKSQPVSIPLEQIQEINLAGF</sequence>
<reference evidence="2 3" key="1">
    <citation type="submission" date="2022-04" db="EMBL/GenBank/DDBJ databases">
        <title>Gracilibacillus sp. isolated from saltern.</title>
        <authorList>
            <person name="Won M."/>
            <person name="Lee C.-M."/>
            <person name="Woen H.-Y."/>
            <person name="Kwon S.-W."/>
        </authorList>
    </citation>
    <scope>NUCLEOTIDE SEQUENCE [LARGE SCALE GENOMIC DNA]</scope>
    <source>
        <strain evidence="2 3">SSPM10-3</strain>
    </source>
</reference>
<keyword evidence="3" id="KW-1185">Reference proteome</keyword>
<feature type="region of interest" description="Disordered" evidence="1">
    <location>
        <begin position="1"/>
        <end position="75"/>
    </location>
</feature>
<evidence type="ECO:0000256" key="1">
    <source>
        <dbReference type="SAM" id="MobiDB-lite"/>
    </source>
</evidence>
<gene>
    <name evidence="2" type="ORF">MUN87_06300</name>
</gene>
<dbReference type="Pfam" id="PF14153">
    <property type="entry name" value="Spore_coat_CotO"/>
    <property type="match status" value="1"/>
</dbReference>
<evidence type="ECO:0000313" key="2">
    <source>
        <dbReference type="EMBL" id="UOQ86493.1"/>
    </source>
</evidence>
<feature type="compositionally biased region" description="Polar residues" evidence="1">
    <location>
        <begin position="26"/>
        <end position="37"/>
    </location>
</feature>
<proteinExistence type="predicted"/>
<dbReference type="EMBL" id="CP095071">
    <property type="protein sequence ID" value="UOQ86493.1"/>
    <property type="molecule type" value="Genomic_DNA"/>
</dbReference>